<keyword evidence="2" id="KW-0378">Hydrolase</keyword>
<evidence type="ECO:0000256" key="4">
    <source>
        <dbReference type="SAM" id="SignalP"/>
    </source>
</evidence>
<keyword evidence="3" id="KW-0812">Transmembrane</keyword>
<keyword evidence="3" id="KW-0472">Membrane</keyword>
<comment type="caution">
    <text evidence="5">The sequence shown here is derived from an EMBL/GenBank/DDBJ whole genome shotgun (WGS) entry which is preliminary data.</text>
</comment>
<evidence type="ECO:0000256" key="3">
    <source>
        <dbReference type="SAM" id="Phobius"/>
    </source>
</evidence>
<evidence type="ECO:0000256" key="1">
    <source>
        <dbReference type="ARBA" id="ARBA00009283"/>
    </source>
</evidence>
<organism evidence="5 6">
    <name type="scientific">Durusdinium trenchii</name>
    <dbReference type="NCBI Taxonomy" id="1381693"/>
    <lineage>
        <taxon>Eukaryota</taxon>
        <taxon>Sar</taxon>
        <taxon>Alveolata</taxon>
        <taxon>Dinophyceae</taxon>
        <taxon>Suessiales</taxon>
        <taxon>Symbiodiniaceae</taxon>
        <taxon>Durusdinium</taxon>
    </lineage>
</organism>
<feature type="signal peptide" evidence="4">
    <location>
        <begin position="1"/>
        <end position="21"/>
    </location>
</feature>
<proteinExistence type="inferred from homology"/>
<dbReference type="EMBL" id="CAXAMM010020001">
    <property type="protein sequence ID" value="CAK9046999.1"/>
    <property type="molecule type" value="Genomic_DNA"/>
</dbReference>
<dbReference type="PANTHER" id="PTHR11782:SF83">
    <property type="entry name" value="GUANOSINE-DIPHOSPHATASE"/>
    <property type="match status" value="1"/>
</dbReference>
<reference evidence="5 6" key="1">
    <citation type="submission" date="2024-02" db="EMBL/GenBank/DDBJ databases">
        <authorList>
            <person name="Chen Y."/>
            <person name="Shah S."/>
            <person name="Dougan E. K."/>
            <person name="Thang M."/>
            <person name="Chan C."/>
        </authorList>
    </citation>
    <scope>NUCLEOTIDE SEQUENCE [LARGE SCALE GENOMIC DNA]</scope>
</reference>
<dbReference type="InterPro" id="IPR000407">
    <property type="entry name" value="GDA1_CD39_NTPase"/>
</dbReference>
<dbReference type="Gene3D" id="3.30.420.40">
    <property type="match status" value="1"/>
</dbReference>
<evidence type="ECO:0000313" key="5">
    <source>
        <dbReference type="EMBL" id="CAK9046999.1"/>
    </source>
</evidence>
<evidence type="ECO:0000256" key="2">
    <source>
        <dbReference type="ARBA" id="ARBA00022801"/>
    </source>
</evidence>
<dbReference type="PANTHER" id="PTHR11782">
    <property type="entry name" value="ADENOSINE/GUANOSINE DIPHOSPHATASE"/>
    <property type="match status" value="1"/>
</dbReference>
<name>A0ABP0M894_9DINO</name>
<comment type="similarity">
    <text evidence="1">Belongs to the GDA1/CD39 NTPase family.</text>
</comment>
<dbReference type="Gene3D" id="3.30.420.150">
    <property type="entry name" value="Exopolyphosphatase. Domain 2"/>
    <property type="match status" value="1"/>
</dbReference>
<dbReference type="CDD" id="cd24003">
    <property type="entry name" value="ASKHA_NBD_GDA1_CD39_NTPase"/>
    <property type="match status" value="1"/>
</dbReference>
<accession>A0ABP0M894</accession>
<dbReference type="Pfam" id="PF01150">
    <property type="entry name" value="GDA1_CD39"/>
    <property type="match status" value="1"/>
</dbReference>
<protein>
    <submittedName>
        <fullName evidence="5">Probable apyrase 5 (AtAPY5) (ATP-diphosphatase) (ATP-diphosphohydrolase) (Adenosine diphosphatase) (ADPase) (NTPDase) (Nucleoside triphosphate diphosphohydrolase 5)</fullName>
    </submittedName>
</protein>
<keyword evidence="4" id="KW-0732">Signal</keyword>
<gene>
    <name evidence="5" type="ORF">SCF082_LOCUS26389</name>
</gene>
<feature type="transmembrane region" description="Helical" evidence="3">
    <location>
        <begin position="414"/>
        <end position="433"/>
    </location>
</feature>
<feature type="chain" id="PRO_5045278448" evidence="4">
    <location>
        <begin position="22"/>
        <end position="459"/>
    </location>
</feature>
<keyword evidence="6" id="KW-1185">Reference proteome</keyword>
<evidence type="ECO:0000313" key="6">
    <source>
        <dbReference type="Proteomes" id="UP001642464"/>
    </source>
</evidence>
<keyword evidence="3" id="KW-1133">Transmembrane helix</keyword>
<sequence length="459" mass="50822">MTMKTCWCLLILRVLAQPALRKPSTLEQALVFDAGSSGTRIHIFNMYVQHGKAVPSVDLSVRDNQTWKVKPGLSHFARSDDLQGCRDSINRLVAFAKQFVKGHRQRETPVLLKATAGLRAVPSEKAKAVLETVRSTLLSSGFWFHEDWADIIKGKEEAGLAWIAANYLHGTFGEESSSSPSLGIIEMGGGSTQVSFQIEAQEVPKVAESDTFEFRTALGKTYHLYAHSYLGFGQDYAQDKLIDLSDGNQDPCYPKGYSRERHGSKMEGVGSSQQCESNIQRLLFQESTAPGRYEYELPLRGSLIATENFFYVRQDLKFDKMEGVPPSEEEASQVCGKELASSFEKACFALSYQLAFLAAVKATDLGEVKVMRKINGGDIDWALGAALVHLLQTRSTGPGSASWIRITAWTPMPLWLTLLASIGLFFGFTMYLVRRQKCPPKAMAMKMDPTLFGAKNGLE</sequence>
<dbReference type="Proteomes" id="UP001642464">
    <property type="component" value="Unassembled WGS sequence"/>
</dbReference>